<evidence type="ECO:0000313" key="2">
    <source>
        <dbReference type="EMBL" id="GFQ90783.1"/>
    </source>
</evidence>
<feature type="region of interest" description="Disordered" evidence="1">
    <location>
        <begin position="33"/>
        <end position="53"/>
    </location>
</feature>
<name>A0A8X6L1Z0_TRICU</name>
<comment type="caution">
    <text evidence="2">The sequence shown here is derived from an EMBL/GenBank/DDBJ whole genome shotgun (WGS) entry which is preliminary data.</text>
</comment>
<proteinExistence type="predicted"/>
<accession>A0A8X6L1Z0</accession>
<feature type="non-terminal residue" evidence="2">
    <location>
        <position position="90"/>
    </location>
</feature>
<dbReference type="Proteomes" id="UP000887116">
    <property type="component" value="Unassembled WGS sequence"/>
</dbReference>
<sequence length="90" mass="10483">DLELLFEIVQDFYPGIKEREPLLEEICKDIPKAKEADMSPEGTRKMTEARDNRQQLGQAETVVQAHTTIELVLIFLTYHNMCELRSFTQQ</sequence>
<organism evidence="2 3">
    <name type="scientific">Trichonephila clavata</name>
    <name type="common">Joro spider</name>
    <name type="synonym">Nephila clavata</name>
    <dbReference type="NCBI Taxonomy" id="2740835"/>
    <lineage>
        <taxon>Eukaryota</taxon>
        <taxon>Metazoa</taxon>
        <taxon>Ecdysozoa</taxon>
        <taxon>Arthropoda</taxon>
        <taxon>Chelicerata</taxon>
        <taxon>Arachnida</taxon>
        <taxon>Araneae</taxon>
        <taxon>Araneomorphae</taxon>
        <taxon>Entelegynae</taxon>
        <taxon>Araneoidea</taxon>
        <taxon>Nephilidae</taxon>
        <taxon>Trichonephila</taxon>
    </lineage>
</organism>
<gene>
    <name evidence="2" type="ORF">TNCT_225621</name>
</gene>
<evidence type="ECO:0000313" key="3">
    <source>
        <dbReference type="Proteomes" id="UP000887116"/>
    </source>
</evidence>
<dbReference type="AlphaFoldDB" id="A0A8X6L1Z0"/>
<keyword evidence="3" id="KW-1185">Reference proteome</keyword>
<protein>
    <submittedName>
        <fullName evidence="2">Uncharacterized protein</fullName>
    </submittedName>
</protein>
<dbReference type="EMBL" id="BMAO01023767">
    <property type="protein sequence ID" value="GFQ90783.1"/>
    <property type="molecule type" value="Genomic_DNA"/>
</dbReference>
<evidence type="ECO:0000256" key="1">
    <source>
        <dbReference type="SAM" id="MobiDB-lite"/>
    </source>
</evidence>
<reference evidence="2" key="1">
    <citation type="submission" date="2020-07" db="EMBL/GenBank/DDBJ databases">
        <title>Multicomponent nature underlies the extraordinary mechanical properties of spider dragline silk.</title>
        <authorList>
            <person name="Kono N."/>
            <person name="Nakamura H."/>
            <person name="Mori M."/>
            <person name="Yoshida Y."/>
            <person name="Ohtoshi R."/>
            <person name="Malay A.D."/>
            <person name="Moran D.A.P."/>
            <person name="Tomita M."/>
            <person name="Numata K."/>
            <person name="Arakawa K."/>
        </authorList>
    </citation>
    <scope>NUCLEOTIDE SEQUENCE</scope>
</reference>